<keyword evidence="1" id="KW-1133">Transmembrane helix</keyword>
<organism evidence="3">
    <name type="scientific">viral metagenome</name>
    <dbReference type="NCBI Taxonomy" id="1070528"/>
    <lineage>
        <taxon>unclassified sequences</taxon>
        <taxon>metagenomes</taxon>
        <taxon>organismal metagenomes</taxon>
    </lineage>
</organism>
<evidence type="ECO:0000313" key="2">
    <source>
        <dbReference type="EMBL" id="QJA73220.1"/>
    </source>
</evidence>
<gene>
    <name evidence="3" type="ORF">MM415A01100_0016</name>
    <name evidence="2" type="ORF">MM415A02428_0003</name>
</gene>
<keyword evidence="1" id="KW-0812">Transmembrane</keyword>
<feature type="transmembrane region" description="Helical" evidence="1">
    <location>
        <begin position="6"/>
        <end position="27"/>
    </location>
</feature>
<name>A0A6M3K8Y3_9ZZZZ</name>
<reference evidence="3" key="1">
    <citation type="submission" date="2020-03" db="EMBL/GenBank/DDBJ databases">
        <title>The deep terrestrial virosphere.</title>
        <authorList>
            <person name="Holmfeldt K."/>
            <person name="Nilsson E."/>
            <person name="Simone D."/>
            <person name="Lopez-Fernandez M."/>
            <person name="Wu X."/>
            <person name="de Brujin I."/>
            <person name="Lundin D."/>
            <person name="Andersson A."/>
            <person name="Bertilsson S."/>
            <person name="Dopson M."/>
        </authorList>
    </citation>
    <scope>NUCLEOTIDE SEQUENCE</scope>
    <source>
        <strain evidence="3">MM415A01100</strain>
        <strain evidence="2">MM415A02428</strain>
    </source>
</reference>
<dbReference type="EMBL" id="MT142327">
    <property type="protein sequence ID" value="QJA78245.1"/>
    <property type="molecule type" value="Genomic_DNA"/>
</dbReference>
<keyword evidence="1" id="KW-0472">Membrane</keyword>
<proteinExistence type="predicted"/>
<protein>
    <submittedName>
        <fullName evidence="3">Uncharacterized protein</fullName>
    </submittedName>
</protein>
<sequence length="109" mass="12049">MKKTALKIIGIVLVVVLILGNIGYWVIDQTNENRQAEEQLTGSQVANSFIQAYGEDARITQVVEPQKIFLVVGTDSREDGTYQHVSLYIDGITIKLQEVLVTEEQGGAK</sequence>
<accession>A0A6M3K8Y3</accession>
<dbReference type="AlphaFoldDB" id="A0A6M3K8Y3"/>
<dbReference type="EMBL" id="MT142011">
    <property type="protein sequence ID" value="QJA73220.1"/>
    <property type="molecule type" value="Genomic_DNA"/>
</dbReference>
<evidence type="ECO:0000313" key="3">
    <source>
        <dbReference type="EMBL" id="QJA78245.1"/>
    </source>
</evidence>
<evidence type="ECO:0000256" key="1">
    <source>
        <dbReference type="SAM" id="Phobius"/>
    </source>
</evidence>